<keyword evidence="1" id="KW-1133">Transmembrane helix</keyword>
<dbReference type="STRING" id="1802229.A2401_03155"/>
<evidence type="ECO:0000313" key="2">
    <source>
        <dbReference type="EMBL" id="OGZ85474.1"/>
    </source>
</evidence>
<organism evidence="2 3">
    <name type="scientific">Candidatus Staskawiczbacteria bacterium RIFOXYC1_FULL_38_18</name>
    <dbReference type="NCBI Taxonomy" id="1802229"/>
    <lineage>
        <taxon>Bacteria</taxon>
        <taxon>Candidatus Staskawicziibacteriota</taxon>
    </lineage>
</organism>
<dbReference type="InterPro" id="IPR012902">
    <property type="entry name" value="N_methyl_site"/>
</dbReference>
<evidence type="ECO:0000313" key="3">
    <source>
        <dbReference type="Proteomes" id="UP000177751"/>
    </source>
</evidence>
<reference evidence="2 3" key="1">
    <citation type="journal article" date="2016" name="Nat. Commun.">
        <title>Thousands of microbial genomes shed light on interconnected biogeochemical processes in an aquifer system.</title>
        <authorList>
            <person name="Anantharaman K."/>
            <person name="Brown C.T."/>
            <person name="Hug L.A."/>
            <person name="Sharon I."/>
            <person name="Castelle C.J."/>
            <person name="Probst A.J."/>
            <person name="Thomas B.C."/>
            <person name="Singh A."/>
            <person name="Wilkins M.J."/>
            <person name="Karaoz U."/>
            <person name="Brodie E.L."/>
            <person name="Williams K.H."/>
            <person name="Hubbard S.S."/>
            <person name="Banfield J.F."/>
        </authorList>
    </citation>
    <scope>NUCLEOTIDE SEQUENCE [LARGE SCALE GENOMIC DNA]</scope>
</reference>
<protein>
    <recommendedName>
        <fullName evidence="4">Prepilin-type N-terminal cleavage/methylation domain-containing protein</fullName>
    </recommendedName>
</protein>
<accession>A0A1G2JEC3</accession>
<dbReference type="Proteomes" id="UP000177751">
    <property type="component" value="Unassembled WGS sequence"/>
</dbReference>
<dbReference type="NCBIfam" id="TIGR02532">
    <property type="entry name" value="IV_pilin_GFxxxE"/>
    <property type="match status" value="1"/>
</dbReference>
<evidence type="ECO:0008006" key="4">
    <source>
        <dbReference type="Google" id="ProtNLM"/>
    </source>
</evidence>
<keyword evidence="1" id="KW-0472">Membrane</keyword>
<sequence length="202" mass="21447">MGNNKGFTIIEIIVAISILAGLLLLAAPLLISLFQNPKQELAAMDSIDRARIAASNFTNEIRNATTGSDGSYPLKIASESEIIFYSNFGSVAPLVNRIRYFFSEGTLYKGIIVPSGNPLAYDPSSEGVGTVISGLEIAPTFSYYDGDYNGSTASLAQPVSVTQIKFVKINLPVPKKTTAQSTDTFLVSAGGSVRALKDNLGN</sequence>
<proteinExistence type="predicted"/>
<keyword evidence="1" id="KW-0812">Transmembrane</keyword>
<dbReference type="EMBL" id="MHPP01000002">
    <property type="protein sequence ID" value="OGZ85474.1"/>
    <property type="molecule type" value="Genomic_DNA"/>
</dbReference>
<dbReference type="Pfam" id="PF07963">
    <property type="entry name" value="N_methyl"/>
    <property type="match status" value="1"/>
</dbReference>
<feature type="transmembrane region" description="Helical" evidence="1">
    <location>
        <begin position="12"/>
        <end position="34"/>
    </location>
</feature>
<dbReference type="AlphaFoldDB" id="A0A1G2JEC3"/>
<comment type="caution">
    <text evidence="2">The sequence shown here is derived from an EMBL/GenBank/DDBJ whole genome shotgun (WGS) entry which is preliminary data.</text>
</comment>
<evidence type="ECO:0000256" key="1">
    <source>
        <dbReference type="SAM" id="Phobius"/>
    </source>
</evidence>
<name>A0A1G2JEC3_9BACT</name>
<gene>
    <name evidence="2" type="ORF">A2401_03155</name>
</gene>